<evidence type="ECO:0000259" key="1">
    <source>
        <dbReference type="Pfam" id="PF14300"/>
    </source>
</evidence>
<dbReference type="InterPro" id="IPR011990">
    <property type="entry name" value="TPR-like_helical_dom_sf"/>
</dbReference>
<sequence length="278" mass="32810">MKNELISKIADWHEQDNHINIIQALLQIPVQDLNFELKGYLGRAYNNISEFDKALKVLLTEEVLGKNDSLWNYRVGFAYYYKNEFEMAFYYFNKSALLGDEAANTFKQWCFNEIQFKKWYRLTVDTIEFLSQHNGDWNLLSENRQELVALYLLEDEVTALGFLHFFSNWGYSCYVNAYKGLIRLGYPKCAQAIKKQFELINAMQYNRDANTILDIPTLLSISDQDKIKALDKVYKKNNEFLPEKVIAYFEDELLTKKMSDKKEKVNVLYLNLDLDTKH</sequence>
<proteinExistence type="predicted"/>
<accession>A0ABY6M3R9</accession>
<keyword evidence="3" id="KW-1185">Reference proteome</keyword>
<dbReference type="RefSeq" id="WP_264434341.1">
    <property type="nucleotide sequence ID" value="NZ_CP081495.1"/>
</dbReference>
<dbReference type="Pfam" id="PF14300">
    <property type="entry name" value="DMP19"/>
    <property type="match status" value="1"/>
</dbReference>
<dbReference type="Gene3D" id="1.20.1420.60">
    <property type="match status" value="1"/>
</dbReference>
<evidence type="ECO:0000313" key="3">
    <source>
        <dbReference type="Proteomes" id="UP001163328"/>
    </source>
</evidence>
<dbReference type="SUPFAM" id="SSF48452">
    <property type="entry name" value="TPR-like"/>
    <property type="match status" value="1"/>
</dbReference>
<reference evidence="2" key="1">
    <citation type="submission" date="2021-08" db="EMBL/GenBank/DDBJ databases">
        <title>Flavobacterium sp. strain CC-SYL302.</title>
        <authorList>
            <person name="Lin S.-Y."/>
            <person name="Lee T.-H."/>
            <person name="Young C.-C."/>
        </authorList>
    </citation>
    <scope>NUCLEOTIDE SEQUENCE</scope>
    <source>
        <strain evidence="2">CC-SYL302</strain>
    </source>
</reference>
<feature type="domain" description="DNA mimic protein DMP19 C-terminal" evidence="1">
    <location>
        <begin position="140"/>
        <end position="250"/>
    </location>
</feature>
<dbReference type="EMBL" id="CP081495">
    <property type="protein sequence ID" value="UYW01866.1"/>
    <property type="molecule type" value="Genomic_DNA"/>
</dbReference>
<name>A0ABY6M3R9_9FLAO</name>
<organism evidence="2 3">
    <name type="scientific">Flavobacterium agricola</name>
    <dbReference type="NCBI Taxonomy" id="2870839"/>
    <lineage>
        <taxon>Bacteria</taxon>
        <taxon>Pseudomonadati</taxon>
        <taxon>Bacteroidota</taxon>
        <taxon>Flavobacteriia</taxon>
        <taxon>Flavobacteriales</taxon>
        <taxon>Flavobacteriaceae</taxon>
        <taxon>Flavobacterium</taxon>
    </lineage>
</organism>
<dbReference type="InterPro" id="IPR025402">
    <property type="entry name" value="DMP19_C"/>
</dbReference>
<protein>
    <submittedName>
        <fullName evidence="2">DMP19 family protein</fullName>
    </submittedName>
</protein>
<gene>
    <name evidence="2" type="ORF">K5I29_02810</name>
</gene>
<dbReference type="Proteomes" id="UP001163328">
    <property type="component" value="Chromosome"/>
</dbReference>
<evidence type="ECO:0000313" key="2">
    <source>
        <dbReference type="EMBL" id="UYW01866.1"/>
    </source>
</evidence>